<reference evidence="5 6" key="1">
    <citation type="journal article" date="2020" name="mSystems">
        <title>Defining Genomic and Predicted Metabolic Features of the Acetobacterium Genus.</title>
        <authorList>
            <person name="Ross D.E."/>
            <person name="Marshall C.W."/>
            <person name="Gulliver D."/>
            <person name="May H.D."/>
            <person name="Norman R.S."/>
        </authorList>
    </citation>
    <scope>NUCLEOTIDE SEQUENCE [LARGE SCALE GENOMIC DNA]</scope>
    <source>
        <strain evidence="5 6">DSM 9173</strain>
    </source>
</reference>
<evidence type="ECO:0000313" key="5">
    <source>
        <dbReference type="EMBL" id="MBC3796992.1"/>
    </source>
</evidence>
<keyword evidence="1" id="KW-0175">Coiled coil</keyword>
<dbReference type="EMBL" id="WJBB01000007">
    <property type="protein sequence ID" value="MBC3796992.1"/>
    <property type="molecule type" value="Genomic_DNA"/>
</dbReference>
<sequence length="426" mass="49089">MSSLCKMELYYSTKKENIKMGLKDLFKDVTDLAKDSIDSIQADLALKKEEQERLRADMEQRVKSFTDTLMEQLLKPIEPAPNPFINSSDDVIVSFTKNFFEKLLLPANSSSATKIDMHPYEDKVIKTVLKNFPTYSLQEKFLFQFKDSKGQIVLLTTNNLYFKVIFPENHSFFAVGSVPKEKIYDITINSADEQFKILINNITLITTPVDEVEKFDTLTLTEYLYRIKNNDLAISDDQANVFIQSKLDQTTSEIVKTFLTPDEKIIYFAWGLDNPGSKKFLTCTDKKIILYDRDLSDKKCFDYDEILSLTTKPSTVSFLDLSLTLGMNPNETEIKTADIIETISFLFSREAEYLVQIYQEHKIKDSVKKDEETSSKQQEESFYTQQPSAPDEDPIAMIEKLSVLKEKGIITEEEFNQKKQELLAKL</sequence>
<dbReference type="Proteomes" id="UP000653358">
    <property type="component" value="Unassembled WGS sequence"/>
</dbReference>
<dbReference type="InterPro" id="IPR018649">
    <property type="entry name" value="SHOCT"/>
</dbReference>
<feature type="domain" description="SHOCT" evidence="3">
    <location>
        <begin position="398"/>
        <end position="423"/>
    </location>
</feature>
<accession>A0ABR6WLI5</accession>
<protein>
    <recommendedName>
        <fullName evidence="7">SHOCT domain-containing protein</fullName>
    </recommendedName>
</protein>
<proteinExistence type="predicted"/>
<comment type="caution">
    <text evidence="5">The sequence shown here is derived from an EMBL/GenBank/DDBJ whole genome shotgun (WGS) entry which is preliminary data.</text>
</comment>
<organism evidence="5 6">
    <name type="scientific">Acetobacterium tundrae</name>
    <dbReference type="NCBI Taxonomy" id="132932"/>
    <lineage>
        <taxon>Bacteria</taxon>
        <taxon>Bacillati</taxon>
        <taxon>Bacillota</taxon>
        <taxon>Clostridia</taxon>
        <taxon>Eubacteriales</taxon>
        <taxon>Eubacteriaceae</taxon>
        <taxon>Acetobacterium</taxon>
    </lineage>
</organism>
<feature type="coiled-coil region" evidence="1">
    <location>
        <begin position="37"/>
        <end position="68"/>
    </location>
</feature>
<evidence type="ECO:0000313" key="6">
    <source>
        <dbReference type="Proteomes" id="UP000653358"/>
    </source>
</evidence>
<dbReference type="Pfam" id="PF14470">
    <property type="entry name" value="bPH_3"/>
    <property type="match status" value="1"/>
</dbReference>
<name>A0ABR6WLI5_9FIRM</name>
<feature type="domain" description="YokE-like PH" evidence="4">
    <location>
        <begin position="259"/>
        <end position="321"/>
    </location>
</feature>
<gene>
    <name evidence="5" type="ORF">GH807_08025</name>
</gene>
<evidence type="ECO:0008006" key="7">
    <source>
        <dbReference type="Google" id="ProtNLM"/>
    </source>
</evidence>
<evidence type="ECO:0000259" key="4">
    <source>
        <dbReference type="Pfam" id="PF14470"/>
    </source>
</evidence>
<evidence type="ECO:0000259" key="3">
    <source>
        <dbReference type="Pfam" id="PF09851"/>
    </source>
</evidence>
<feature type="region of interest" description="Disordered" evidence="2">
    <location>
        <begin position="368"/>
        <end position="394"/>
    </location>
</feature>
<evidence type="ECO:0000256" key="1">
    <source>
        <dbReference type="SAM" id="Coils"/>
    </source>
</evidence>
<feature type="compositionally biased region" description="Basic and acidic residues" evidence="2">
    <location>
        <begin position="368"/>
        <end position="379"/>
    </location>
</feature>
<keyword evidence="6" id="KW-1185">Reference proteome</keyword>
<dbReference type="Pfam" id="PF09851">
    <property type="entry name" value="SHOCT"/>
    <property type="match status" value="1"/>
</dbReference>
<dbReference type="InterPro" id="IPR039519">
    <property type="entry name" value="YokE-like_PH"/>
</dbReference>
<evidence type="ECO:0000256" key="2">
    <source>
        <dbReference type="SAM" id="MobiDB-lite"/>
    </source>
</evidence>